<dbReference type="AlphaFoldDB" id="A0A1X0ZMA2"/>
<name>A0A1X0ZMA2_PSEPU</name>
<dbReference type="Proteomes" id="UP000193675">
    <property type="component" value="Unassembled WGS sequence"/>
</dbReference>
<organism evidence="1 2">
    <name type="scientific">Pseudomonas putida</name>
    <name type="common">Arthrobacter siderocapsulatus</name>
    <dbReference type="NCBI Taxonomy" id="303"/>
    <lineage>
        <taxon>Bacteria</taxon>
        <taxon>Pseudomonadati</taxon>
        <taxon>Pseudomonadota</taxon>
        <taxon>Gammaproteobacteria</taxon>
        <taxon>Pseudomonadales</taxon>
        <taxon>Pseudomonadaceae</taxon>
        <taxon>Pseudomonas</taxon>
    </lineage>
</organism>
<dbReference type="RefSeq" id="WP_084859315.1">
    <property type="nucleotide sequence ID" value="NZ_NBWC01000055.1"/>
</dbReference>
<dbReference type="OrthoDB" id="6699849at2"/>
<protein>
    <submittedName>
        <fullName evidence="1">Uncharacterized protein</fullName>
    </submittedName>
</protein>
<evidence type="ECO:0000313" key="1">
    <source>
        <dbReference type="EMBL" id="ORL58101.1"/>
    </source>
</evidence>
<accession>A0A1X0ZMA2</accession>
<reference evidence="1 2" key="1">
    <citation type="submission" date="2017-04" db="EMBL/GenBank/DDBJ databases">
        <title>Presence of VIM-2 positive Pseudomonas species in chickens and their surrounding environment.</title>
        <authorList>
            <person name="Zhang R."/>
        </authorList>
    </citation>
    <scope>NUCLEOTIDE SEQUENCE [LARGE SCALE GENOMIC DNA]</scope>
    <source>
        <strain evidence="1 2">DZ-C18</strain>
    </source>
</reference>
<proteinExistence type="predicted"/>
<sequence>MAKEVTHDEVLLIKCDGMHTMVCDHLGRPLPNQQSVRIESHPNAMTELVVRFSIDGKRIKLQEGKPNMPDPESVRALEILQGCAGCSKGQD</sequence>
<gene>
    <name evidence="1" type="ORF">B7H17_26250</name>
</gene>
<evidence type="ECO:0000313" key="2">
    <source>
        <dbReference type="Proteomes" id="UP000193675"/>
    </source>
</evidence>
<comment type="caution">
    <text evidence="1">The sequence shown here is derived from an EMBL/GenBank/DDBJ whole genome shotgun (WGS) entry which is preliminary data.</text>
</comment>
<dbReference type="EMBL" id="NBWC01000055">
    <property type="protein sequence ID" value="ORL58101.1"/>
    <property type="molecule type" value="Genomic_DNA"/>
</dbReference>